<dbReference type="Pfam" id="PF13542">
    <property type="entry name" value="HTH_Tnp_ISL3"/>
    <property type="match status" value="1"/>
</dbReference>
<accession>C5BG99</accession>
<evidence type="ECO:0000259" key="1">
    <source>
        <dbReference type="Pfam" id="PF13542"/>
    </source>
</evidence>
<sequence>MDVPVRRLRCPLCGIITEKIDWLPARQRYTTALATWVESRVRLLPIKHVAGLTGLHWHTVKNIG</sequence>
<dbReference type="GeneID" id="99885997"/>
<gene>
    <name evidence="2" type="ordered locus">NT01EI_2901</name>
</gene>
<dbReference type="HOGENOM" id="CLU_2860589_0_0_6"/>
<feature type="domain" description="Transposase IS204/IS1001/IS1096/IS1165 helix-turn-helix" evidence="1">
    <location>
        <begin position="18"/>
        <end position="63"/>
    </location>
</feature>
<evidence type="ECO:0000313" key="3">
    <source>
        <dbReference type="Proteomes" id="UP000001485"/>
    </source>
</evidence>
<protein>
    <submittedName>
        <fullName evidence="2">Putative transposase</fullName>
    </submittedName>
</protein>
<proteinExistence type="predicted"/>
<dbReference type="KEGG" id="eic:NT01EI_2901"/>
<reference evidence="3" key="1">
    <citation type="submission" date="2009-03" db="EMBL/GenBank/DDBJ databases">
        <title>Complete genome sequence of Edwardsiella ictaluri 93-146.</title>
        <authorList>
            <person name="Williams M.L."/>
            <person name="Gillaspy A.F."/>
            <person name="Dyer D.W."/>
            <person name="Thune R.L."/>
            <person name="Waldbieser G.C."/>
            <person name="Schuster S.C."/>
            <person name="Gipson J."/>
            <person name="Zaitshik J."/>
            <person name="Landry C."/>
            <person name="Lawrence M.L."/>
        </authorList>
    </citation>
    <scope>NUCLEOTIDE SEQUENCE [LARGE SCALE GENOMIC DNA]</scope>
    <source>
        <strain evidence="3">93-146</strain>
    </source>
</reference>
<name>C5BG99_EDWI9</name>
<dbReference type="EMBL" id="CP001600">
    <property type="protein sequence ID" value="ACR70062.1"/>
    <property type="molecule type" value="Genomic_DNA"/>
</dbReference>
<evidence type="ECO:0000313" key="2">
    <source>
        <dbReference type="EMBL" id="ACR70062.1"/>
    </source>
</evidence>
<reference evidence="2 3" key="2">
    <citation type="journal article" date="2012" name="J. Bacteriol.">
        <title>Genome Sequence of Edwardsiella ictaluri 93-146, a Strain Associated with a Natural Channel Catfish Outbreak of Enteric Septicemia of Catfish.</title>
        <authorList>
            <person name="Williams M.L."/>
            <person name="Gillaspy A.F."/>
            <person name="Dyer D.W."/>
            <person name="Thune R.L."/>
            <person name="Waldbieser G.C."/>
            <person name="Schuster S.C."/>
            <person name="Gipson J."/>
            <person name="Zaitshik J."/>
            <person name="Landry C."/>
            <person name="Banes M.M."/>
            <person name="Lawrence M.L."/>
        </authorList>
    </citation>
    <scope>NUCLEOTIDE SEQUENCE [LARGE SCALE GENOMIC DNA]</scope>
    <source>
        <strain evidence="2 3">93-146</strain>
    </source>
</reference>
<dbReference type="AlphaFoldDB" id="C5BG99"/>
<dbReference type="RefSeq" id="WP_015872157.1">
    <property type="nucleotide sequence ID" value="NC_012779.2"/>
</dbReference>
<organism evidence="2 3">
    <name type="scientific">Edwardsiella ictaluri (strain 93-146)</name>
    <dbReference type="NCBI Taxonomy" id="634503"/>
    <lineage>
        <taxon>Bacteria</taxon>
        <taxon>Pseudomonadati</taxon>
        <taxon>Pseudomonadota</taxon>
        <taxon>Gammaproteobacteria</taxon>
        <taxon>Enterobacterales</taxon>
        <taxon>Hafniaceae</taxon>
        <taxon>Edwardsiella</taxon>
    </lineage>
</organism>
<dbReference type="InterPro" id="IPR032877">
    <property type="entry name" value="Transposase_HTH"/>
</dbReference>
<dbReference type="Proteomes" id="UP000001485">
    <property type="component" value="Chromosome"/>
</dbReference>